<dbReference type="PANTHER" id="PTHR43132:SF2">
    <property type="entry name" value="ARSENICAL RESISTANCE OPERON REPRESSOR ARSR-RELATED"/>
    <property type="match status" value="1"/>
</dbReference>
<dbReference type="SMART" id="SM00418">
    <property type="entry name" value="HTH_ARSR"/>
    <property type="match status" value="1"/>
</dbReference>
<dbReference type="SUPFAM" id="SSF46785">
    <property type="entry name" value="Winged helix' DNA-binding domain"/>
    <property type="match status" value="1"/>
</dbReference>
<dbReference type="InterPro" id="IPR036388">
    <property type="entry name" value="WH-like_DNA-bd_sf"/>
</dbReference>
<keyword evidence="1" id="KW-0805">Transcription regulation</keyword>
<protein>
    <submittedName>
        <fullName evidence="5">Metalloregulator ArsR/SmtB family transcription factor</fullName>
    </submittedName>
</protein>
<accession>A0ABY4MU80</accession>
<dbReference type="PRINTS" id="PR00778">
    <property type="entry name" value="HTHARSR"/>
</dbReference>
<dbReference type="CDD" id="cd00090">
    <property type="entry name" value="HTH_ARSR"/>
    <property type="match status" value="1"/>
</dbReference>
<proteinExistence type="predicted"/>
<dbReference type="PROSITE" id="PS50987">
    <property type="entry name" value="HTH_ARSR_2"/>
    <property type="match status" value="1"/>
</dbReference>
<dbReference type="InterPro" id="IPR051011">
    <property type="entry name" value="Metal_resp_trans_reg"/>
</dbReference>
<reference evidence="5" key="1">
    <citation type="submission" date="2022-05" db="EMBL/GenBank/DDBJ databases">
        <title>Complete genome sequence of toluene-degrading Gulosibacter sediminis strain ACHW.36C.</title>
        <authorList>
            <person name="Wai A.C."/>
            <person name="Lai G.K."/>
            <person name="Griffin S.D."/>
            <person name="Leung F.C."/>
        </authorList>
    </citation>
    <scope>NUCLEOTIDE SEQUENCE [LARGE SCALE GENOMIC DNA]</scope>
    <source>
        <strain evidence="5">ACHW.36C</strain>
    </source>
</reference>
<dbReference type="Gene3D" id="1.10.10.10">
    <property type="entry name" value="Winged helix-like DNA-binding domain superfamily/Winged helix DNA-binding domain"/>
    <property type="match status" value="1"/>
</dbReference>
<dbReference type="EMBL" id="CP097160">
    <property type="protein sequence ID" value="UQN13929.1"/>
    <property type="molecule type" value="Genomic_DNA"/>
</dbReference>
<feature type="domain" description="HTH arsR-type" evidence="4">
    <location>
        <begin position="2"/>
        <end position="96"/>
    </location>
</feature>
<gene>
    <name evidence="5" type="ORF">M3M28_07570</name>
</gene>
<evidence type="ECO:0000256" key="1">
    <source>
        <dbReference type="ARBA" id="ARBA00023015"/>
    </source>
</evidence>
<dbReference type="NCBIfam" id="NF033788">
    <property type="entry name" value="HTH_metalloreg"/>
    <property type="match status" value="1"/>
</dbReference>
<organism evidence="5">
    <name type="scientific">Gulosibacter sediminis</name>
    <dbReference type="NCBI Taxonomy" id="1729695"/>
    <lineage>
        <taxon>Bacteria</taxon>
        <taxon>Bacillati</taxon>
        <taxon>Actinomycetota</taxon>
        <taxon>Actinomycetes</taxon>
        <taxon>Micrococcales</taxon>
        <taxon>Microbacteriaceae</taxon>
        <taxon>Gulosibacter</taxon>
    </lineage>
</organism>
<evidence type="ECO:0000256" key="3">
    <source>
        <dbReference type="ARBA" id="ARBA00023163"/>
    </source>
</evidence>
<keyword evidence="3" id="KW-0804">Transcription</keyword>
<dbReference type="Pfam" id="PF01022">
    <property type="entry name" value="HTH_5"/>
    <property type="match status" value="1"/>
</dbReference>
<keyword evidence="2" id="KW-0238">DNA-binding</keyword>
<dbReference type="PANTHER" id="PTHR43132">
    <property type="entry name" value="ARSENICAL RESISTANCE OPERON REPRESSOR ARSR-RELATED"/>
    <property type="match status" value="1"/>
</dbReference>
<dbReference type="InterPro" id="IPR001845">
    <property type="entry name" value="HTH_ArsR_DNA-bd_dom"/>
</dbReference>
<dbReference type="InterPro" id="IPR011991">
    <property type="entry name" value="ArsR-like_HTH"/>
</dbReference>
<name>A0ABY4MU80_9MICO</name>
<evidence type="ECO:0000256" key="2">
    <source>
        <dbReference type="ARBA" id="ARBA00023125"/>
    </source>
</evidence>
<evidence type="ECO:0000259" key="4">
    <source>
        <dbReference type="PROSITE" id="PS50987"/>
    </source>
</evidence>
<sequence>MDPDLAVEHAAQLFKVLGSTSRLRLMREIRRDPATVSALVEATGMSQPLVSQHLRMLREAELVKAVRHGREMYYEVADSHVVHLIEDALEHVAEDGAGDAVG</sequence>
<dbReference type="InterPro" id="IPR036390">
    <property type="entry name" value="WH_DNA-bd_sf"/>
</dbReference>
<evidence type="ECO:0000313" key="5">
    <source>
        <dbReference type="EMBL" id="UQN13929.1"/>
    </source>
</evidence>